<proteinExistence type="predicted"/>
<dbReference type="AlphaFoldDB" id="A0A6B0RS55"/>
<reference evidence="1" key="1">
    <citation type="submission" date="2019-10" db="EMBL/GenBank/DDBJ databases">
        <title>The sequence and de novo assembly of the wild yak genome.</title>
        <authorList>
            <person name="Liu Y."/>
        </authorList>
    </citation>
    <scope>NUCLEOTIDE SEQUENCE [LARGE SCALE GENOMIC DNA]</scope>
    <source>
        <strain evidence="1">WY2019</strain>
    </source>
</reference>
<organism evidence="1 2">
    <name type="scientific">Bos mutus</name>
    <name type="common">wild yak</name>
    <dbReference type="NCBI Taxonomy" id="72004"/>
    <lineage>
        <taxon>Eukaryota</taxon>
        <taxon>Metazoa</taxon>
        <taxon>Chordata</taxon>
        <taxon>Craniata</taxon>
        <taxon>Vertebrata</taxon>
        <taxon>Euteleostomi</taxon>
        <taxon>Mammalia</taxon>
        <taxon>Eutheria</taxon>
        <taxon>Laurasiatheria</taxon>
        <taxon>Artiodactyla</taxon>
        <taxon>Ruminantia</taxon>
        <taxon>Pecora</taxon>
        <taxon>Bovidae</taxon>
        <taxon>Bovinae</taxon>
        <taxon>Bos</taxon>
    </lineage>
</organism>
<gene>
    <name evidence="1" type="ORF">E5288_WYG011817</name>
</gene>
<keyword evidence="2" id="KW-1185">Reference proteome</keyword>
<comment type="caution">
    <text evidence="1">The sequence shown here is derived from an EMBL/GenBank/DDBJ whole genome shotgun (WGS) entry which is preliminary data.</text>
</comment>
<dbReference type="Proteomes" id="UP000322234">
    <property type="component" value="Unassembled WGS sequence"/>
</dbReference>
<dbReference type="EMBL" id="VBQZ03000088">
    <property type="protein sequence ID" value="MXQ92880.1"/>
    <property type="molecule type" value="Genomic_DNA"/>
</dbReference>
<evidence type="ECO:0000313" key="2">
    <source>
        <dbReference type="Proteomes" id="UP000322234"/>
    </source>
</evidence>
<name>A0A6B0RS55_9CETA</name>
<sequence length="172" mass="19229">MRIKTEPDIKGKIQNINDKFSSVDRFLLTLEVTKGTCCWSLESSAIQWRWFRKFQQQVAIREHVIHHNLIQGLKLPLFTGHYKEQEHVLPGTSPVPAVRACHHAARLSLGGPQSSECDSVLGARLGERRLASAGRTVGKRGARRCQQHCQQHGLPGECRFISGVHSGQAFSV</sequence>
<evidence type="ECO:0000313" key="1">
    <source>
        <dbReference type="EMBL" id="MXQ92880.1"/>
    </source>
</evidence>
<protein>
    <submittedName>
        <fullName evidence="1">Uncharacterized protein</fullName>
    </submittedName>
</protein>
<accession>A0A6B0RS55</accession>